<dbReference type="RefSeq" id="WP_245880606.1">
    <property type="nucleotide sequence ID" value="NZ_OCNE01000010.1"/>
</dbReference>
<dbReference type="SUPFAM" id="SSF109854">
    <property type="entry name" value="DinB/YfiT-like putative metalloenzymes"/>
    <property type="match status" value="1"/>
</dbReference>
<feature type="compositionally biased region" description="Basic and acidic residues" evidence="1">
    <location>
        <begin position="9"/>
        <end position="25"/>
    </location>
</feature>
<evidence type="ECO:0000256" key="1">
    <source>
        <dbReference type="SAM" id="MobiDB-lite"/>
    </source>
</evidence>
<sequence length="260" mass="27905">MSTDGLAGAREELRRRQGAGLREDAPGAPAAELALARLGTAFFARRLALLDDAELAGPSLLPGWSRAALVAHVGYNARALTRLVAWAETGVETPMYASPEQRAREIERGASQPPRALRALFAHSEVHLNVAWRDLPSAAWDAEVVTAQGRTVPARETAWMRTREVWVHAVDLANGAGFGDLPPALLDRLAADVVAGWRRRGEAVSLTLRPEDRDAPLVLGDGSGPEVAGAQADLVRWLTGRGARRLTHAGEAPPALPRWL</sequence>
<keyword evidence="3" id="KW-0413">Isomerase</keyword>
<keyword evidence="3" id="KW-0670">Pyruvate</keyword>
<evidence type="ECO:0000259" key="2">
    <source>
        <dbReference type="Pfam" id="PF11716"/>
    </source>
</evidence>
<dbReference type="InterPro" id="IPR024344">
    <property type="entry name" value="MDMPI_metal-binding"/>
</dbReference>
<dbReference type="InterPro" id="IPR036527">
    <property type="entry name" value="SCP2_sterol-bd_dom_sf"/>
</dbReference>
<protein>
    <submittedName>
        <fullName evidence="3">Maleylpyruvate isomerase</fullName>
    </submittedName>
</protein>
<dbReference type="AlphaFoldDB" id="A0A286DXD7"/>
<accession>A0A286DXD7</accession>
<dbReference type="Gene3D" id="3.30.1050.20">
    <property type="match status" value="1"/>
</dbReference>
<dbReference type="SUPFAM" id="SSF55718">
    <property type="entry name" value="SCP-like"/>
    <property type="match status" value="1"/>
</dbReference>
<feature type="domain" description="Mycothiol-dependent maleylpyruvate isomerase metal-binding" evidence="2">
    <location>
        <begin position="37"/>
        <end position="173"/>
    </location>
</feature>
<gene>
    <name evidence="3" type="ORF">SAMN06297387_11061</name>
</gene>
<dbReference type="Gene3D" id="1.20.120.450">
    <property type="entry name" value="dinb family like domain"/>
    <property type="match status" value="1"/>
</dbReference>
<dbReference type="Proteomes" id="UP000219072">
    <property type="component" value="Unassembled WGS sequence"/>
</dbReference>
<name>A0A286DXD7_9ACTN</name>
<proteinExistence type="predicted"/>
<keyword evidence="4" id="KW-1185">Reference proteome</keyword>
<dbReference type="GO" id="GO:0046872">
    <property type="term" value="F:metal ion binding"/>
    <property type="evidence" value="ECO:0007669"/>
    <property type="project" value="InterPro"/>
</dbReference>
<feature type="region of interest" description="Disordered" evidence="1">
    <location>
        <begin position="1"/>
        <end position="25"/>
    </location>
</feature>
<dbReference type="NCBIfam" id="TIGR03083">
    <property type="entry name" value="maleylpyruvate isomerase family mycothiol-dependent enzyme"/>
    <property type="match status" value="1"/>
</dbReference>
<dbReference type="InterPro" id="IPR017517">
    <property type="entry name" value="Maleyloyr_isom"/>
</dbReference>
<dbReference type="GO" id="GO:0016853">
    <property type="term" value="F:isomerase activity"/>
    <property type="evidence" value="ECO:0007669"/>
    <property type="project" value="UniProtKB-KW"/>
</dbReference>
<reference evidence="3 4" key="1">
    <citation type="submission" date="2017-09" db="EMBL/GenBank/DDBJ databases">
        <authorList>
            <person name="Ehlers B."/>
            <person name="Leendertz F.H."/>
        </authorList>
    </citation>
    <scope>NUCLEOTIDE SEQUENCE [LARGE SCALE GENOMIC DNA]</scope>
    <source>
        <strain evidence="3 4">CGMCC 4.7095</strain>
    </source>
</reference>
<evidence type="ECO:0000313" key="4">
    <source>
        <dbReference type="Proteomes" id="UP000219072"/>
    </source>
</evidence>
<organism evidence="3 4">
    <name type="scientific">Streptomyces zhaozhouensis</name>
    <dbReference type="NCBI Taxonomy" id="1300267"/>
    <lineage>
        <taxon>Bacteria</taxon>
        <taxon>Bacillati</taxon>
        <taxon>Actinomycetota</taxon>
        <taxon>Actinomycetes</taxon>
        <taxon>Kitasatosporales</taxon>
        <taxon>Streptomycetaceae</taxon>
        <taxon>Streptomyces</taxon>
    </lineage>
</organism>
<dbReference type="InterPro" id="IPR034660">
    <property type="entry name" value="DinB/YfiT-like"/>
</dbReference>
<dbReference type="EMBL" id="OCNE01000010">
    <property type="protein sequence ID" value="SOD63329.1"/>
    <property type="molecule type" value="Genomic_DNA"/>
</dbReference>
<dbReference type="Pfam" id="PF11716">
    <property type="entry name" value="MDMPI_N"/>
    <property type="match status" value="1"/>
</dbReference>
<evidence type="ECO:0000313" key="3">
    <source>
        <dbReference type="EMBL" id="SOD63329.1"/>
    </source>
</evidence>